<dbReference type="SUPFAM" id="SSF52518">
    <property type="entry name" value="Thiamin diphosphate-binding fold (THDP-binding)"/>
    <property type="match status" value="1"/>
</dbReference>
<dbReference type="AlphaFoldDB" id="X1RE73"/>
<dbReference type="InterPro" id="IPR029061">
    <property type="entry name" value="THDP-binding"/>
</dbReference>
<accession>X1RE73</accession>
<organism evidence="2">
    <name type="scientific">marine sediment metagenome</name>
    <dbReference type="NCBI Taxonomy" id="412755"/>
    <lineage>
        <taxon>unclassified sequences</taxon>
        <taxon>metagenomes</taxon>
        <taxon>ecological metagenomes</taxon>
    </lineage>
</organism>
<reference evidence="2" key="1">
    <citation type="journal article" date="2014" name="Front. Microbiol.">
        <title>High frequency of phylogenetically diverse reductive dehalogenase-homologous genes in deep subseafloor sedimentary metagenomes.</title>
        <authorList>
            <person name="Kawai M."/>
            <person name="Futagami T."/>
            <person name="Toyoda A."/>
            <person name="Takaki Y."/>
            <person name="Nishi S."/>
            <person name="Hori S."/>
            <person name="Arai W."/>
            <person name="Tsubouchi T."/>
            <person name="Morono Y."/>
            <person name="Uchiyama I."/>
            <person name="Ito T."/>
            <person name="Fujiyama A."/>
            <person name="Inagaki F."/>
            <person name="Takami H."/>
        </authorList>
    </citation>
    <scope>NUCLEOTIDE SEQUENCE</scope>
    <source>
        <strain evidence="2">Expedition CK06-06</strain>
    </source>
</reference>
<dbReference type="PANTHER" id="PTHR42897">
    <property type="entry name" value="PYRUVATE SYNTHASE SUBUNIT PORB"/>
    <property type="match status" value="1"/>
</dbReference>
<dbReference type="InterPro" id="IPR051479">
    <property type="entry name" value="PorB-like"/>
</dbReference>
<evidence type="ECO:0000256" key="1">
    <source>
        <dbReference type="ARBA" id="ARBA00023002"/>
    </source>
</evidence>
<name>X1RE73_9ZZZZ</name>
<dbReference type="PANTHER" id="PTHR42897:SF2">
    <property type="entry name" value="PYRUVATE SYNTHASE SUBUNIT PORB"/>
    <property type="match status" value="1"/>
</dbReference>
<evidence type="ECO:0000313" key="2">
    <source>
        <dbReference type="EMBL" id="GAI65311.1"/>
    </source>
</evidence>
<sequence length="70" mass="8307">IEVAKLAVLTGMWNLYEIENGSFNLTFKPPKRKPVADYLNMQRRFRHLTDEEIAEIQRTVDEEWKRLGIS</sequence>
<dbReference type="EMBL" id="BARV01043677">
    <property type="protein sequence ID" value="GAI65311.1"/>
    <property type="molecule type" value="Genomic_DNA"/>
</dbReference>
<comment type="caution">
    <text evidence="2">The sequence shown here is derived from an EMBL/GenBank/DDBJ whole genome shotgun (WGS) entry which is preliminary data.</text>
</comment>
<gene>
    <name evidence="2" type="ORF">S06H3_65070</name>
</gene>
<feature type="non-terminal residue" evidence="2">
    <location>
        <position position="1"/>
    </location>
</feature>
<keyword evidence="1" id="KW-0560">Oxidoreductase</keyword>
<dbReference type="GO" id="GO:0016491">
    <property type="term" value="F:oxidoreductase activity"/>
    <property type="evidence" value="ECO:0007669"/>
    <property type="project" value="UniProtKB-KW"/>
</dbReference>
<dbReference type="Gene3D" id="3.40.50.970">
    <property type="match status" value="1"/>
</dbReference>
<proteinExistence type="predicted"/>
<protein>
    <submittedName>
        <fullName evidence="2">Uncharacterized protein</fullName>
    </submittedName>
</protein>